<dbReference type="InterPro" id="IPR002413">
    <property type="entry name" value="V5_allergen-like"/>
</dbReference>
<keyword evidence="2" id="KW-0611">Plant defense</keyword>
<dbReference type="Proteomes" id="UP001085076">
    <property type="component" value="Miscellaneous, Linkage group lg09"/>
</dbReference>
<keyword evidence="2" id="KW-0568">Pathogenesis-related protein</keyword>
<dbReference type="PROSITE" id="PS01010">
    <property type="entry name" value="CRISP_2"/>
    <property type="match status" value="1"/>
</dbReference>
<dbReference type="EMBL" id="JAGGNH010000009">
    <property type="protein sequence ID" value="KAJ0963339.1"/>
    <property type="molecule type" value="Genomic_DNA"/>
</dbReference>
<sequence length="176" mass="18876">MAFTKLAFYLACIMTTLAMAGIARAQNSADDIVEAHNSARSDVGVDLVIWDDIVAAYAKNYANKRASQGRISIPGASDCDLIHSNSGSYKFGENIYGGSGADYSAVDAVALWVSEKQYYDYNTNSCADGKVCGHYTQVVWKNTTTIGCARVLCNNGGIFFTCNYNPAGNVVGESPY</sequence>
<evidence type="ECO:0000313" key="5">
    <source>
        <dbReference type="EMBL" id="KAJ0963339.1"/>
    </source>
</evidence>
<organism evidence="5 6">
    <name type="scientific">Dioscorea zingiberensis</name>
    <dbReference type="NCBI Taxonomy" id="325984"/>
    <lineage>
        <taxon>Eukaryota</taxon>
        <taxon>Viridiplantae</taxon>
        <taxon>Streptophyta</taxon>
        <taxon>Embryophyta</taxon>
        <taxon>Tracheophyta</taxon>
        <taxon>Spermatophyta</taxon>
        <taxon>Magnoliopsida</taxon>
        <taxon>Liliopsida</taxon>
        <taxon>Dioscoreales</taxon>
        <taxon>Dioscoreaceae</taxon>
        <taxon>Dioscorea</taxon>
    </lineage>
</organism>
<dbReference type="SUPFAM" id="SSF55797">
    <property type="entry name" value="PR-1-like"/>
    <property type="match status" value="1"/>
</dbReference>
<dbReference type="PANTHER" id="PTHR10334">
    <property type="entry name" value="CYSTEINE-RICH SECRETORY PROTEIN-RELATED"/>
    <property type="match status" value="1"/>
</dbReference>
<dbReference type="PRINTS" id="PR00837">
    <property type="entry name" value="V5TPXLIKE"/>
</dbReference>
<evidence type="ECO:0000256" key="2">
    <source>
        <dbReference type="ARBA" id="ARBA00023265"/>
    </source>
</evidence>
<dbReference type="SMART" id="SM00198">
    <property type="entry name" value="SCP"/>
    <property type="match status" value="1"/>
</dbReference>
<dbReference type="FunFam" id="3.40.33.10:FF:000004">
    <property type="entry name" value="CAP, cysteine-rich secretory protein, antigen 5"/>
    <property type="match status" value="1"/>
</dbReference>
<comment type="function">
    <text evidence="1">Probably involved in the defense reaction of plants against pathogens.</text>
</comment>
<proteinExistence type="predicted"/>
<evidence type="ECO:0000259" key="4">
    <source>
        <dbReference type="SMART" id="SM00198"/>
    </source>
</evidence>
<comment type="caution">
    <text evidence="5">The sequence shown here is derived from an EMBL/GenBank/DDBJ whole genome shotgun (WGS) entry which is preliminary data.</text>
</comment>
<dbReference type="GO" id="GO:0005576">
    <property type="term" value="C:extracellular region"/>
    <property type="evidence" value="ECO:0007669"/>
    <property type="project" value="InterPro"/>
</dbReference>
<gene>
    <name evidence="5" type="ORF">J5N97_028461</name>
</gene>
<keyword evidence="3" id="KW-0732">Signal</keyword>
<evidence type="ECO:0000256" key="1">
    <source>
        <dbReference type="ARBA" id="ARBA00003143"/>
    </source>
</evidence>
<dbReference type="InterPro" id="IPR035940">
    <property type="entry name" value="CAP_sf"/>
</dbReference>
<dbReference type="Gene3D" id="3.40.33.10">
    <property type="entry name" value="CAP"/>
    <property type="match status" value="1"/>
</dbReference>
<evidence type="ECO:0000313" key="6">
    <source>
        <dbReference type="Proteomes" id="UP001085076"/>
    </source>
</evidence>
<protein>
    <recommendedName>
        <fullName evidence="4">SCP domain-containing protein</fullName>
    </recommendedName>
</protein>
<dbReference type="CDD" id="cd05381">
    <property type="entry name" value="CAP_PR-1"/>
    <property type="match status" value="1"/>
</dbReference>
<reference evidence="5" key="2">
    <citation type="journal article" date="2022" name="Hortic Res">
        <title>The genome of Dioscorea zingiberensis sheds light on the biosynthesis, origin and evolution of the medicinally important diosgenin saponins.</title>
        <authorList>
            <person name="Li Y."/>
            <person name="Tan C."/>
            <person name="Li Z."/>
            <person name="Guo J."/>
            <person name="Li S."/>
            <person name="Chen X."/>
            <person name="Wang C."/>
            <person name="Dai X."/>
            <person name="Yang H."/>
            <person name="Song W."/>
            <person name="Hou L."/>
            <person name="Xu J."/>
            <person name="Tong Z."/>
            <person name="Xu A."/>
            <person name="Yuan X."/>
            <person name="Wang W."/>
            <person name="Yang Q."/>
            <person name="Chen L."/>
            <person name="Sun Z."/>
            <person name="Wang K."/>
            <person name="Pan B."/>
            <person name="Chen J."/>
            <person name="Bao Y."/>
            <person name="Liu F."/>
            <person name="Qi X."/>
            <person name="Gang D.R."/>
            <person name="Wen J."/>
            <person name="Li J."/>
        </authorList>
    </citation>
    <scope>NUCLEOTIDE SEQUENCE</scope>
    <source>
        <strain evidence="5">Dzin_1.0</strain>
    </source>
</reference>
<feature type="chain" id="PRO_5038995898" description="SCP domain-containing protein" evidence="3">
    <location>
        <begin position="26"/>
        <end position="176"/>
    </location>
</feature>
<dbReference type="Pfam" id="PF00188">
    <property type="entry name" value="CAP"/>
    <property type="match status" value="1"/>
</dbReference>
<dbReference type="InterPro" id="IPR001283">
    <property type="entry name" value="CRISP-related"/>
</dbReference>
<keyword evidence="6" id="KW-1185">Reference proteome</keyword>
<dbReference type="PROSITE" id="PS01009">
    <property type="entry name" value="CRISP_1"/>
    <property type="match status" value="1"/>
</dbReference>
<dbReference type="OrthoDB" id="337038at2759"/>
<feature type="signal peptide" evidence="3">
    <location>
        <begin position="1"/>
        <end position="25"/>
    </location>
</feature>
<dbReference type="AlphaFoldDB" id="A0A9D5BZ64"/>
<feature type="domain" description="SCP" evidence="4">
    <location>
        <begin position="27"/>
        <end position="172"/>
    </location>
</feature>
<dbReference type="InterPro" id="IPR014044">
    <property type="entry name" value="CAP_dom"/>
</dbReference>
<dbReference type="PRINTS" id="PR00838">
    <property type="entry name" value="V5ALLERGEN"/>
</dbReference>
<reference evidence="5" key="1">
    <citation type="submission" date="2021-03" db="EMBL/GenBank/DDBJ databases">
        <authorList>
            <person name="Li Z."/>
            <person name="Yang C."/>
        </authorList>
    </citation>
    <scope>NUCLEOTIDE SEQUENCE</scope>
    <source>
        <strain evidence="5">Dzin_1.0</strain>
        <tissue evidence="5">Leaf</tissue>
    </source>
</reference>
<dbReference type="InterPro" id="IPR018244">
    <property type="entry name" value="Allrgn_V5/Tpx1_CS"/>
</dbReference>
<accession>A0A9D5BZ64</accession>
<name>A0A9D5BZ64_9LILI</name>
<evidence type="ECO:0000256" key="3">
    <source>
        <dbReference type="SAM" id="SignalP"/>
    </source>
</evidence>